<evidence type="ECO:0000256" key="1">
    <source>
        <dbReference type="ARBA" id="ARBA00010716"/>
    </source>
</evidence>
<feature type="non-terminal residue" evidence="6">
    <location>
        <position position="1"/>
    </location>
</feature>
<dbReference type="GO" id="GO:0008448">
    <property type="term" value="F:N-acetylglucosamine-6-phosphate deacetylase activity"/>
    <property type="evidence" value="ECO:0007669"/>
    <property type="project" value="UniProtKB-EC"/>
</dbReference>
<keyword evidence="2" id="KW-0479">Metal-binding</keyword>
<protein>
    <submittedName>
        <fullName evidence="6">N-acetylglucosamine-6-phosphate deacetylase</fullName>
        <ecNumber evidence="6">3.5.1.25</ecNumber>
    </submittedName>
</protein>
<dbReference type="SUPFAM" id="SSF51338">
    <property type="entry name" value="Composite domain of metallo-dependent hydrolases"/>
    <property type="match status" value="1"/>
</dbReference>
<evidence type="ECO:0000256" key="3">
    <source>
        <dbReference type="ARBA" id="ARBA00022801"/>
    </source>
</evidence>
<evidence type="ECO:0000259" key="5">
    <source>
        <dbReference type="Pfam" id="PF01979"/>
    </source>
</evidence>
<dbReference type="PANTHER" id="PTHR11113:SF14">
    <property type="entry name" value="N-ACETYLGLUCOSAMINE-6-PHOSPHATE DEACETYLASE"/>
    <property type="match status" value="1"/>
</dbReference>
<dbReference type="InterPro" id="IPR032466">
    <property type="entry name" value="Metal_Hydrolase"/>
</dbReference>
<evidence type="ECO:0000256" key="2">
    <source>
        <dbReference type="ARBA" id="ARBA00022723"/>
    </source>
</evidence>
<dbReference type="PANTHER" id="PTHR11113">
    <property type="entry name" value="N-ACETYLGLUCOSAMINE-6-PHOSPHATE DEACETYLASE"/>
    <property type="match status" value="1"/>
</dbReference>
<keyword evidence="4" id="KW-0119">Carbohydrate metabolism</keyword>
<organism evidence="6 7">
    <name type="scientific">Acidiferrimicrobium australe</name>
    <dbReference type="NCBI Taxonomy" id="2664430"/>
    <lineage>
        <taxon>Bacteria</taxon>
        <taxon>Bacillati</taxon>
        <taxon>Actinomycetota</taxon>
        <taxon>Acidimicrobiia</taxon>
        <taxon>Acidimicrobiales</taxon>
        <taxon>Acidimicrobiaceae</taxon>
        <taxon>Acidiferrimicrobium</taxon>
    </lineage>
</organism>
<evidence type="ECO:0000256" key="4">
    <source>
        <dbReference type="ARBA" id="ARBA00023277"/>
    </source>
</evidence>
<dbReference type="EC" id="3.5.1.25" evidence="6"/>
<dbReference type="NCBIfam" id="TIGR00221">
    <property type="entry name" value="nagA"/>
    <property type="match status" value="1"/>
</dbReference>
<comment type="similarity">
    <text evidence="1">Belongs to the metallo-dependent hydrolases superfamily. NagA family.</text>
</comment>
<dbReference type="Gene3D" id="3.20.20.140">
    <property type="entry name" value="Metal-dependent hydrolases"/>
    <property type="match status" value="1"/>
</dbReference>
<keyword evidence="3 6" id="KW-0378">Hydrolase</keyword>
<accession>A0ABW9QU90</accession>
<dbReference type="Gene3D" id="2.30.40.10">
    <property type="entry name" value="Urease, subunit C, domain 1"/>
    <property type="match status" value="1"/>
</dbReference>
<dbReference type="SUPFAM" id="SSF51556">
    <property type="entry name" value="Metallo-dependent hydrolases"/>
    <property type="match status" value="1"/>
</dbReference>
<reference evidence="6 7" key="1">
    <citation type="submission" date="2019-11" db="EMBL/GenBank/DDBJ databases">
        <title>Acidiferrimicrobium australis gen. nov., sp. nov., an acidophilic and obligately heterotrophic, member of the Actinobacteria that catalyses dissimilatory oxido- reduction of iron isolated from metal-rich acidic water in Chile.</title>
        <authorList>
            <person name="Gonzalez D."/>
            <person name="Huber K."/>
            <person name="Hedrich S."/>
            <person name="Rojas-Villalobos C."/>
            <person name="Quatrini R."/>
            <person name="Dinamarca M.A."/>
            <person name="Schwarz A."/>
            <person name="Canales C."/>
            <person name="Nancucheo I."/>
        </authorList>
    </citation>
    <scope>NUCLEOTIDE SEQUENCE [LARGE SCALE GENOMIC DNA]</scope>
    <source>
        <strain evidence="6 7">USS-CCA1</strain>
    </source>
</reference>
<proteinExistence type="inferred from homology"/>
<keyword evidence="7" id="KW-1185">Reference proteome</keyword>
<sequence length="376" mass="36634">ERIVASGGPPAPTGPATADLGDLVVAPGFVDVHVHGGDGHQVNGTDPEAVHAAVLAVARAHAAHGTTALVAATVSDTIDALEASLAGVARAAASPPGGGAQVLGSHLEGPWLSPSRRGAHDPSLLAPPDGDTVRRLLAAAGGTLRLVTLAPELPGGLEAVRALTAAGVTVSVGHTDTDAEGARRAFAAGASHLTHCFNAMRPLLHRQPGPVGAALADDTVTIEVIADGVHVDPVVVGLLARLAGPRLVAVTDAAAACGLPEGRYHLGSLPVDVAGGAVRLAADNGTLAGSVLTMDGAVAGLVAAGVALGDALHAASTAPAAAVGAGRKGTLDAGADADLVLLGPDLRARATVARGRVAHDADGLLEGVLEAAPPAR</sequence>
<gene>
    <name evidence="6" type="primary">nagA</name>
    <name evidence="6" type="ORF">GHK86_09815</name>
</gene>
<comment type="caution">
    <text evidence="6">The sequence shown here is derived from an EMBL/GenBank/DDBJ whole genome shotgun (WGS) entry which is preliminary data.</text>
</comment>
<dbReference type="InterPro" id="IPR011059">
    <property type="entry name" value="Metal-dep_hydrolase_composite"/>
</dbReference>
<dbReference type="InterPro" id="IPR003764">
    <property type="entry name" value="GlcNAc_6-P_deAcase"/>
</dbReference>
<feature type="domain" description="Amidohydrolase-related" evidence="5">
    <location>
        <begin position="24"/>
        <end position="344"/>
    </location>
</feature>
<dbReference type="PIRSF" id="PIRSF038994">
    <property type="entry name" value="NagA"/>
    <property type="match status" value="1"/>
</dbReference>
<dbReference type="InterPro" id="IPR006680">
    <property type="entry name" value="Amidohydro-rel"/>
</dbReference>
<dbReference type="Pfam" id="PF01979">
    <property type="entry name" value="Amidohydro_1"/>
    <property type="match status" value="1"/>
</dbReference>
<evidence type="ECO:0000313" key="6">
    <source>
        <dbReference type="EMBL" id="MST33013.1"/>
    </source>
</evidence>
<evidence type="ECO:0000313" key="7">
    <source>
        <dbReference type="Proteomes" id="UP000437736"/>
    </source>
</evidence>
<name>A0ABW9QU90_9ACTN</name>
<dbReference type="Proteomes" id="UP000437736">
    <property type="component" value="Unassembled WGS sequence"/>
</dbReference>
<dbReference type="EMBL" id="WJHE01000456">
    <property type="protein sequence ID" value="MST33013.1"/>
    <property type="molecule type" value="Genomic_DNA"/>
</dbReference>